<proteinExistence type="predicted"/>
<sequence length="132" mass="14769">MIVIFEQHPIKGRFTYREHNRIQSSKATTAFTRVSTPCETRKNASHLQLSGVDCSIHTLKIPHAKKFGGKMVAVEVTRRGGDGRPIDHHVQEGDRVPLTSIRNCTDVWMSYRIDSDSHGATIRMVVVASGSR</sequence>
<gene>
    <name evidence="1" type="ORF">AVDCRST_MAG93-4063</name>
</gene>
<accession>A0A6J4K1G9</accession>
<dbReference type="EMBL" id="CADCTR010001376">
    <property type="protein sequence ID" value="CAA9293288.1"/>
    <property type="molecule type" value="Genomic_DNA"/>
</dbReference>
<evidence type="ECO:0000313" key="1">
    <source>
        <dbReference type="EMBL" id="CAA9293288.1"/>
    </source>
</evidence>
<organism evidence="1">
    <name type="scientific">uncultured Chloroflexia bacterium</name>
    <dbReference type="NCBI Taxonomy" id="1672391"/>
    <lineage>
        <taxon>Bacteria</taxon>
        <taxon>Bacillati</taxon>
        <taxon>Chloroflexota</taxon>
        <taxon>Chloroflexia</taxon>
        <taxon>environmental samples</taxon>
    </lineage>
</organism>
<dbReference type="AlphaFoldDB" id="A0A6J4K1G9"/>
<name>A0A6J4K1G9_9CHLR</name>
<protein>
    <submittedName>
        <fullName evidence="1">Uncharacterized protein</fullName>
    </submittedName>
</protein>
<reference evidence="1" key="1">
    <citation type="submission" date="2020-02" db="EMBL/GenBank/DDBJ databases">
        <authorList>
            <person name="Meier V. D."/>
        </authorList>
    </citation>
    <scope>NUCLEOTIDE SEQUENCE</scope>
    <source>
        <strain evidence="1">AVDCRST_MAG93</strain>
    </source>
</reference>